<keyword evidence="17" id="KW-1185">Reference proteome</keyword>
<evidence type="ECO:0000259" key="15">
    <source>
        <dbReference type="PROSITE" id="PS51293"/>
    </source>
</evidence>
<reference evidence="16 17" key="1">
    <citation type="journal article" date="2019" name="Sci. Rep.">
        <title>Comparative genomics of chytrid fungi reveal insights into the obligate biotrophic and pathogenic lifestyle of Synchytrium endobioticum.</title>
        <authorList>
            <person name="van de Vossenberg B.T.L.H."/>
            <person name="Warris S."/>
            <person name="Nguyen H.D.T."/>
            <person name="van Gent-Pelzer M.P.E."/>
            <person name="Joly D.L."/>
            <person name="van de Geest H.C."/>
            <person name="Bonants P.J.M."/>
            <person name="Smith D.S."/>
            <person name="Levesque C.A."/>
            <person name="van der Lee T.A.J."/>
        </authorList>
    </citation>
    <scope>NUCLEOTIDE SEQUENCE [LARGE SCALE GENOMIC DNA]</scope>
    <source>
        <strain evidence="16 17">MB42</strain>
    </source>
</reference>
<evidence type="ECO:0000259" key="14">
    <source>
        <dbReference type="PROSITE" id="PS51194"/>
    </source>
</evidence>
<dbReference type="Gene3D" id="1.10.10.60">
    <property type="entry name" value="Homeodomain-like"/>
    <property type="match status" value="2"/>
</dbReference>
<keyword evidence="9" id="KW-0805">Transcription regulation</keyword>
<dbReference type="InterPro" id="IPR015194">
    <property type="entry name" value="ISWI_HAND-dom"/>
</dbReference>
<dbReference type="PROSITE" id="PS51293">
    <property type="entry name" value="SANT"/>
    <property type="match status" value="1"/>
</dbReference>
<feature type="compositionally biased region" description="Basic and acidic residues" evidence="12">
    <location>
        <begin position="1894"/>
        <end position="1921"/>
    </location>
</feature>
<comment type="similarity">
    <text evidence="2">Belongs to the SNF2/RAD54 helicase family. ISWI subfamily.</text>
</comment>
<evidence type="ECO:0000256" key="1">
    <source>
        <dbReference type="ARBA" id="ARBA00004123"/>
    </source>
</evidence>
<sequence>MDNNSSFVIPGLTDIQANSRLGTNGRREFIGVISDLARLKLVSAPSGGSLQQGPPATTTTTTTSPITPKPPLVAVTSKGTAGATQAEATVNATNCSISAQNDPHQPAPAPEEDTPTASPQNTTITIPHPPVIAPVKAYSTTASPSPKVSASASSSPGSPTRARLQRYFNVTALAALKEITSHRRYPCLDSPVWEQLLSDKLHPISTRQEAYELDMATIPLVQALFRNNASTKNFNTLLLYLLSQLRFMRNIAYDSEWGVECYNAIFLVRIFIKCFVDSLSYAQIHDMLEHDRIRPSDDASAGSSPSSNESSEGLGEKTEIDPDVVTDPTPRAELLLEELLNIVVYAEYSSSNAYEIYVEALNLLITMCSSQLQHPSDQTVADNYFLDVLLERFGYMAKDFVTALLSNFIKQAQPPTSIGGALYSAFSYMFPGSDKQQKSGGILVSTIGELSILLLLILSNQYPKHYGNAFRTAITEFEDLEAKPVKDIEESVASTGNSSARISFRLLYDRICSTIPSEETSLLLYLLMLQNDHFRVYVLCRSDMDGFVLPILKHIIESLEMKRRYSQLYILLIVILILTQDGSWNENVHQMLISPPSWFNTTVKSLSLGGFIMLILIKTIQVNLSQHKDMYFHVNCLAALANMSAKTVNMQSIVAQKLIMLLDQVTKRYIRIMSGSISTASSPVTPMPALVTPSSHEAVLDSVDYKIYSDLIALILEIVNSIMSQTLQFNPQLAYALLHRRDMFARIFAESRFKELVQNINTVVAYFDTKLAEAELENPTAEEVLGIIERAAKSWPSNKLIPFEELRFQYEEEAEFSRFFLPYVWSIVYRRTLIHWDKERVRLLSQVFDIDIAVLQLARTKARTKHRMPKMAKMEVDDETSGANSATDSGRDDDEYQSNAETNDTPLTDTDGDIMPEVKKNKGKARVKQVAAEGTKKRKAARANQAQKFAKQREDLQTTRKEDTLKRYKYLIGQTEVFAHFLNLKTKGIDLDSPTNGCRSAKTPTSPDASRRHRKTEKEEDDELLNDAEDEDKLPLTMFEESPVWIKGGDMRDYQLQGLNWLISLYENGINGILADEMGLGKTLQTISLLGYLKNVREVEGPHLIVVPKTTLHNWMSEIQKWCPNLNAFMFHGDKEGRIALVQDVLLPGKFGICVTSYEMCLREKSHLKKFSWQYIIIDEAHRIKNENSLLSQIVREFPSRNRLLITGTPLQNNLHELWALLNFLLPDVFEKSADFDAWFAKQGGDQNKVVEQLHKVLRPFLLRRIKADVEKSLSPKKRVNLYVGLSGMQRQWYRKILEKDIDAVNGGSMGRGSKTRLQNIVMQLRKCCNHPYLFDGAEPGPPFTTDQHLVDNSGKLTVLDKLLRHFQAVGSRVLIFSQMSRMLDILEDYCSWKGYQYCRIDGQTQHEDRVRSIDEYNAENSEKFIFLLTTRAGGLGINLATADVVVMYDNDWNPQVDLQAEDRAHRIGQKKQVKVFRFITENTIDEKIIEKATQKLRLDQLVIQQGRAQTVKPGMTNDELLSMIQYGAETIFKANDETMGDEDIEEIMKKSEEKTAELEAKYKHMGLDDLQRFTMEANTMQWEGEDFGKRNAAINKTWIAPSKRQAKKTADAYDVDKYFRTTFALTGDRRHMPTRPKGPIPMRTEDWKFYPTALAVLQEKETTFQQRQQGFKVPKRVPDEGERITDEQLEKEREEEQARIDAAEDLTEEEKAELANLKSQGFNDWSRKDFNAFVKANEKYGRHNIEAIAKEIEGKTLAQIKTYAAVFWERGPEDIAEWERFKSTIEKGEAKLQKAVEIQEALTAKVTSYREPLLQMKLQYGASKGKNFVDEEDRFLLVMLERFGYGRDDAYEKIRQELRKAPMFRFDWFIKSRTTQEIQRRCQSLITMIQKELDEAKNPQKDDADRKNDKEGTPGDETKPKKGKRKAKYAVINVDGASVTSSTASKKRKKD</sequence>
<dbReference type="InterPro" id="IPR000330">
    <property type="entry name" value="SNF2_N"/>
</dbReference>
<dbReference type="GO" id="GO:0034728">
    <property type="term" value="P:nucleosome organization"/>
    <property type="evidence" value="ECO:0007669"/>
    <property type="project" value="TreeGrafter"/>
</dbReference>
<dbReference type="Gene3D" id="1.10.1040.30">
    <property type="entry name" value="ISWI, HAND domain"/>
    <property type="match status" value="1"/>
</dbReference>
<feature type="compositionally biased region" description="Basic and acidic residues" evidence="12">
    <location>
        <begin position="1677"/>
        <end position="1696"/>
    </location>
</feature>
<keyword evidence="6" id="KW-0347">Helicase</keyword>
<dbReference type="Pfam" id="PF09742">
    <property type="entry name" value="Dymeclin"/>
    <property type="match status" value="1"/>
</dbReference>
<dbReference type="EMBL" id="QEAN01000250">
    <property type="protein sequence ID" value="TPX41965.1"/>
    <property type="molecule type" value="Genomic_DNA"/>
</dbReference>
<evidence type="ECO:0000256" key="10">
    <source>
        <dbReference type="ARBA" id="ARBA00023163"/>
    </source>
</evidence>
<dbReference type="GO" id="GO:0004386">
    <property type="term" value="F:helicase activity"/>
    <property type="evidence" value="ECO:0007669"/>
    <property type="project" value="UniProtKB-KW"/>
</dbReference>
<evidence type="ECO:0000256" key="2">
    <source>
        <dbReference type="ARBA" id="ARBA00009687"/>
    </source>
</evidence>
<organism evidence="16 17">
    <name type="scientific">Synchytrium endobioticum</name>
    <dbReference type="NCBI Taxonomy" id="286115"/>
    <lineage>
        <taxon>Eukaryota</taxon>
        <taxon>Fungi</taxon>
        <taxon>Fungi incertae sedis</taxon>
        <taxon>Chytridiomycota</taxon>
        <taxon>Chytridiomycota incertae sedis</taxon>
        <taxon>Chytridiomycetes</taxon>
        <taxon>Synchytriales</taxon>
        <taxon>Synchytriaceae</taxon>
        <taxon>Synchytrium</taxon>
    </lineage>
</organism>
<comment type="subcellular location">
    <subcellularLocation>
        <location evidence="1">Nucleus</location>
    </subcellularLocation>
</comment>
<dbReference type="SUPFAM" id="SSF52540">
    <property type="entry name" value="P-loop containing nucleoside triphosphate hydrolases"/>
    <property type="match status" value="2"/>
</dbReference>
<accession>A0A507CS39</accession>
<evidence type="ECO:0000256" key="11">
    <source>
        <dbReference type="ARBA" id="ARBA00023242"/>
    </source>
</evidence>
<dbReference type="Pfam" id="PF00271">
    <property type="entry name" value="Helicase_C"/>
    <property type="match status" value="1"/>
</dbReference>
<dbReference type="GO" id="GO:0000785">
    <property type="term" value="C:chromatin"/>
    <property type="evidence" value="ECO:0007669"/>
    <property type="project" value="UniProtKB-ARBA"/>
</dbReference>
<feature type="compositionally biased region" description="Polar residues" evidence="12">
    <location>
        <begin position="897"/>
        <end position="908"/>
    </location>
</feature>
<evidence type="ECO:0000256" key="6">
    <source>
        <dbReference type="ARBA" id="ARBA00022806"/>
    </source>
</evidence>
<feature type="compositionally biased region" description="Low complexity" evidence="12">
    <location>
        <begin position="298"/>
        <end position="313"/>
    </location>
</feature>
<evidence type="ECO:0000256" key="8">
    <source>
        <dbReference type="ARBA" id="ARBA00022853"/>
    </source>
</evidence>
<dbReference type="InterPro" id="IPR001005">
    <property type="entry name" value="SANT/Myb"/>
</dbReference>
<dbReference type="FunFam" id="3.40.50.300:FF:000082">
    <property type="entry name" value="ISWI chromatin remodeling complex ATPase ISW1"/>
    <property type="match status" value="1"/>
</dbReference>
<feature type="domain" description="Helicase ATP-binding" evidence="13">
    <location>
        <begin position="1063"/>
        <end position="1228"/>
    </location>
</feature>
<dbReference type="InterPro" id="IPR038718">
    <property type="entry name" value="SNF2-like_sf"/>
</dbReference>
<feature type="region of interest" description="Disordered" evidence="12">
    <location>
        <begin position="295"/>
        <end position="325"/>
    </location>
</feature>
<protein>
    <submittedName>
        <fullName evidence="16">Uncharacterized protein</fullName>
    </submittedName>
</protein>
<dbReference type="PANTHER" id="PTHR45623:SF49">
    <property type="entry name" value="SWI_SNF-RELATED MATRIX-ASSOCIATED ACTIN-DEPENDENT REGULATOR OF CHROMATIN SUBFAMILY A MEMBER 5"/>
    <property type="match status" value="1"/>
</dbReference>
<dbReference type="InterPro" id="IPR017884">
    <property type="entry name" value="SANT_dom"/>
</dbReference>
<dbReference type="PROSITE" id="PS51192">
    <property type="entry name" value="HELICASE_ATP_BIND_1"/>
    <property type="match status" value="1"/>
</dbReference>
<feature type="compositionally biased region" description="Polar residues" evidence="12">
    <location>
        <begin position="993"/>
        <end position="1008"/>
    </location>
</feature>
<dbReference type="GO" id="GO:0003677">
    <property type="term" value="F:DNA binding"/>
    <property type="evidence" value="ECO:0007669"/>
    <property type="project" value="InterPro"/>
</dbReference>
<feature type="domain" description="Helicase C-terminal" evidence="14">
    <location>
        <begin position="1362"/>
        <end position="1510"/>
    </location>
</feature>
<evidence type="ECO:0000256" key="9">
    <source>
        <dbReference type="ARBA" id="ARBA00023015"/>
    </source>
</evidence>
<dbReference type="SMART" id="SM00717">
    <property type="entry name" value="SANT"/>
    <property type="match status" value="2"/>
</dbReference>
<dbReference type="GO" id="GO:0140658">
    <property type="term" value="F:ATP-dependent chromatin remodeler activity"/>
    <property type="evidence" value="ECO:0007669"/>
    <property type="project" value="TreeGrafter"/>
</dbReference>
<evidence type="ECO:0000256" key="7">
    <source>
        <dbReference type="ARBA" id="ARBA00022840"/>
    </source>
</evidence>
<dbReference type="SMART" id="SM00487">
    <property type="entry name" value="DEXDc"/>
    <property type="match status" value="1"/>
</dbReference>
<feature type="region of interest" description="Disordered" evidence="12">
    <location>
        <begin position="97"/>
        <end position="120"/>
    </location>
</feature>
<keyword evidence="10" id="KW-0804">Transcription</keyword>
<comment type="caution">
    <text evidence="16">The sequence shown here is derived from an EMBL/GenBank/DDBJ whole genome shotgun (WGS) entry which is preliminary data.</text>
</comment>
<evidence type="ECO:0000313" key="17">
    <source>
        <dbReference type="Proteomes" id="UP000317494"/>
    </source>
</evidence>
<dbReference type="CDD" id="cd00167">
    <property type="entry name" value="SANT"/>
    <property type="match status" value="1"/>
</dbReference>
<dbReference type="InterPro" id="IPR001650">
    <property type="entry name" value="Helicase_C-like"/>
</dbReference>
<evidence type="ECO:0000256" key="4">
    <source>
        <dbReference type="ARBA" id="ARBA00022741"/>
    </source>
</evidence>
<dbReference type="CDD" id="cd17997">
    <property type="entry name" value="DEXHc_SMARCA1_SMARCA5"/>
    <property type="match status" value="1"/>
</dbReference>
<dbReference type="FunFam" id="3.40.50.10810:FF:000002">
    <property type="entry name" value="ISWI chromatin-remodeling complex ATPase CHR11 isoform A"/>
    <property type="match status" value="1"/>
</dbReference>
<evidence type="ECO:0000259" key="13">
    <source>
        <dbReference type="PROSITE" id="PS51192"/>
    </source>
</evidence>
<dbReference type="Gene3D" id="3.40.50.300">
    <property type="entry name" value="P-loop containing nucleotide triphosphate hydrolases"/>
    <property type="match status" value="1"/>
</dbReference>
<dbReference type="Pfam" id="PF09110">
    <property type="entry name" value="HAND"/>
    <property type="match status" value="1"/>
</dbReference>
<dbReference type="InterPro" id="IPR009057">
    <property type="entry name" value="Homeodomain-like_sf"/>
</dbReference>
<feature type="domain" description="SANT" evidence="15">
    <location>
        <begin position="1721"/>
        <end position="1773"/>
    </location>
</feature>
<evidence type="ECO:0000256" key="3">
    <source>
        <dbReference type="ARBA" id="ARBA00022737"/>
    </source>
</evidence>
<dbReference type="InterPro" id="IPR044754">
    <property type="entry name" value="Isw1/2_DEXHc"/>
</dbReference>
<name>A0A507CS39_9FUNG</name>
<dbReference type="InterPro" id="IPR015195">
    <property type="entry name" value="SLIDE"/>
</dbReference>
<dbReference type="GO" id="GO:0005634">
    <property type="term" value="C:nucleus"/>
    <property type="evidence" value="ECO:0007669"/>
    <property type="project" value="UniProtKB-SubCell"/>
</dbReference>
<feature type="region of interest" description="Disordered" evidence="12">
    <location>
        <begin position="45"/>
        <end position="70"/>
    </location>
</feature>
<evidence type="ECO:0000256" key="12">
    <source>
        <dbReference type="SAM" id="MobiDB-lite"/>
    </source>
</evidence>
<dbReference type="GO" id="GO:0031491">
    <property type="term" value="F:nucleosome binding"/>
    <property type="evidence" value="ECO:0007669"/>
    <property type="project" value="InterPro"/>
</dbReference>
<dbReference type="CDD" id="cd18793">
    <property type="entry name" value="SF2_C_SNF"/>
    <property type="match status" value="1"/>
</dbReference>
<dbReference type="GO" id="GO:0005524">
    <property type="term" value="F:ATP binding"/>
    <property type="evidence" value="ECO:0007669"/>
    <property type="project" value="UniProtKB-KW"/>
</dbReference>
<dbReference type="Proteomes" id="UP000317494">
    <property type="component" value="Unassembled WGS sequence"/>
</dbReference>
<dbReference type="PROSITE" id="PS51194">
    <property type="entry name" value="HELICASE_CTER"/>
    <property type="match status" value="1"/>
</dbReference>
<feature type="compositionally biased region" description="Low complexity" evidence="12">
    <location>
        <begin position="54"/>
        <end position="66"/>
    </location>
</feature>
<dbReference type="Gene3D" id="3.40.50.10810">
    <property type="entry name" value="Tandem AAA-ATPase domain"/>
    <property type="match status" value="1"/>
</dbReference>
<keyword evidence="4" id="KW-0547">Nucleotide-binding</keyword>
<dbReference type="Pfam" id="PF00176">
    <property type="entry name" value="SNF2-rel_dom"/>
    <property type="match status" value="1"/>
</dbReference>
<dbReference type="InterPro" id="IPR036306">
    <property type="entry name" value="ISWI_HAND-dom_sf"/>
</dbReference>
<keyword evidence="11" id="KW-0539">Nucleus</keyword>
<dbReference type="SMART" id="SM00490">
    <property type="entry name" value="HELICc"/>
    <property type="match status" value="1"/>
</dbReference>
<dbReference type="GO" id="GO:0016887">
    <property type="term" value="F:ATP hydrolysis activity"/>
    <property type="evidence" value="ECO:0007669"/>
    <property type="project" value="TreeGrafter"/>
</dbReference>
<dbReference type="Pfam" id="PF09111">
    <property type="entry name" value="SLIDE"/>
    <property type="match status" value="1"/>
</dbReference>
<keyword evidence="5" id="KW-0378">Hydrolase</keyword>
<feature type="region of interest" description="Disordered" evidence="12">
    <location>
        <begin position="1666"/>
        <end position="1696"/>
    </location>
</feature>
<evidence type="ECO:0000256" key="5">
    <source>
        <dbReference type="ARBA" id="ARBA00022801"/>
    </source>
</evidence>
<dbReference type="InterPro" id="IPR014001">
    <property type="entry name" value="Helicase_ATP-bd"/>
</dbReference>
<keyword evidence="7" id="KW-0067">ATP-binding</keyword>
<evidence type="ECO:0000313" key="16">
    <source>
        <dbReference type="EMBL" id="TPX41965.1"/>
    </source>
</evidence>
<feature type="region of interest" description="Disordered" evidence="12">
    <location>
        <begin position="866"/>
        <end position="957"/>
    </location>
</feature>
<dbReference type="PANTHER" id="PTHR45623">
    <property type="entry name" value="CHROMODOMAIN-HELICASE-DNA-BINDING PROTEIN 3-RELATED-RELATED"/>
    <property type="match status" value="1"/>
</dbReference>
<dbReference type="InterPro" id="IPR049730">
    <property type="entry name" value="SNF2/RAD54-like_C"/>
</dbReference>
<dbReference type="GO" id="GO:0045944">
    <property type="term" value="P:positive regulation of transcription by RNA polymerase II"/>
    <property type="evidence" value="ECO:0007669"/>
    <property type="project" value="UniProtKB-ARBA"/>
</dbReference>
<dbReference type="InterPro" id="IPR027417">
    <property type="entry name" value="P-loop_NTPase"/>
</dbReference>
<dbReference type="SUPFAM" id="SSF46689">
    <property type="entry name" value="Homeodomain-like"/>
    <property type="match status" value="2"/>
</dbReference>
<feature type="region of interest" description="Disordered" evidence="12">
    <location>
        <begin position="139"/>
        <end position="160"/>
    </location>
</feature>
<dbReference type="VEuPathDB" id="FungiDB:SeMB42_g05333"/>
<feature type="compositionally biased region" description="Acidic residues" evidence="12">
    <location>
        <begin position="1019"/>
        <end position="1030"/>
    </location>
</feature>
<keyword evidence="8" id="KW-0156">Chromatin regulator</keyword>
<feature type="region of interest" description="Disordered" evidence="12">
    <location>
        <begin position="1894"/>
        <end position="1934"/>
    </location>
</feature>
<dbReference type="GO" id="GO:0042393">
    <property type="term" value="F:histone binding"/>
    <property type="evidence" value="ECO:0007669"/>
    <property type="project" value="TreeGrafter"/>
</dbReference>
<dbReference type="STRING" id="286115.A0A507CS39"/>
<proteinExistence type="inferred from homology"/>
<keyword evidence="3" id="KW-0677">Repeat</keyword>
<dbReference type="SUPFAM" id="SSF101224">
    <property type="entry name" value="HAND domain of the nucleosome remodeling ATPase ISWI"/>
    <property type="match status" value="1"/>
</dbReference>
<feature type="region of interest" description="Disordered" evidence="12">
    <location>
        <begin position="992"/>
        <end position="1030"/>
    </location>
</feature>
<gene>
    <name evidence="16" type="ORF">SeMB42_g05333</name>
</gene>